<evidence type="ECO:0000313" key="2">
    <source>
        <dbReference type="EMBL" id="TJZ53801.1"/>
    </source>
</evidence>
<organism evidence="2 3">
    <name type="scientific">Sphingobacterium olei</name>
    <dbReference type="NCBI Taxonomy" id="2571155"/>
    <lineage>
        <taxon>Bacteria</taxon>
        <taxon>Pseudomonadati</taxon>
        <taxon>Bacteroidota</taxon>
        <taxon>Sphingobacteriia</taxon>
        <taxon>Sphingobacteriales</taxon>
        <taxon>Sphingobacteriaceae</taxon>
        <taxon>Sphingobacterium</taxon>
    </lineage>
</organism>
<dbReference type="SMART" id="SM00867">
    <property type="entry name" value="YceI"/>
    <property type="match status" value="1"/>
</dbReference>
<dbReference type="InterPro" id="IPR036761">
    <property type="entry name" value="TTHA0802/YceI-like_sf"/>
</dbReference>
<comment type="caution">
    <text evidence="2">The sequence shown here is derived from an EMBL/GenBank/DDBJ whole genome shotgun (WGS) entry which is preliminary data.</text>
</comment>
<name>A0A4U0NHT2_9SPHI</name>
<dbReference type="PANTHER" id="PTHR34406">
    <property type="entry name" value="PROTEIN YCEI"/>
    <property type="match status" value="1"/>
</dbReference>
<dbReference type="PANTHER" id="PTHR34406:SF1">
    <property type="entry name" value="PROTEIN YCEI"/>
    <property type="match status" value="1"/>
</dbReference>
<dbReference type="EMBL" id="SUME01000007">
    <property type="protein sequence ID" value="TJZ53801.1"/>
    <property type="molecule type" value="Genomic_DNA"/>
</dbReference>
<dbReference type="Proteomes" id="UP000306808">
    <property type="component" value="Unassembled WGS sequence"/>
</dbReference>
<dbReference type="Gene3D" id="2.40.128.110">
    <property type="entry name" value="Lipid/polyisoprenoid-binding, YceI-like"/>
    <property type="match status" value="1"/>
</dbReference>
<dbReference type="OrthoDB" id="951410at2"/>
<dbReference type="InterPro" id="IPR007372">
    <property type="entry name" value="Lipid/polyisoprenoid-bd_YceI"/>
</dbReference>
<keyword evidence="3" id="KW-1185">Reference proteome</keyword>
<accession>A0A4U0NHT2</accession>
<dbReference type="PROSITE" id="PS51257">
    <property type="entry name" value="PROKAR_LIPOPROTEIN"/>
    <property type="match status" value="1"/>
</dbReference>
<gene>
    <name evidence="2" type="ORF">FAZ15_17435</name>
</gene>
<reference evidence="2 3" key="1">
    <citation type="submission" date="2019-04" db="EMBL/GenBank/DDBJ databases">
        <title>Sphingobacterium olei sp. nov., isolated from oil-contaminated soil.</title>
        <authorList>
            <person name="Liu B."/>
        </authorList>
    </citation>
    <scope>NUCLEOTIDE SEQUENCE [LARGE SCALE GENOMIC DNA]</scope>
    <source>
        <strain evidence="2 3">HAL-9</strain>
    </source>
</reference>
<evidence type="ECO:0000259" key="1">
    <source>
        <dbReference type="SMART" id="SM00867"/>
    </source>
</evidence>
<proteinExistence type="predicted"/>
<dbReference type="Pfam" id="PF04264">
    <property type="entry name" value="YceI"/>
    <property type="match status" value="1"/>
</dbReference>
<dbReference type="RefSeq" id="WP_136902591.1">
    <property type="nucleotide sequence ID" value="NZ_SUME01000007.1"/>
</dbReference>
<evidence type="ECO:0000313" key="3">
    <source>
        <dbReference type="Proteomes" id="UP000306808"/>
    </source>
</evidence>
<sequence length="220" mass="24691">MNNKLSISYLLLFITPLIFSCREAVKDENENNVSASVLSLHVGDEKYLMINTEESVVTWKGSNLNGINTQTGYVYISKGELMIENRQLMGGAVEVDMNTIEDKNHGSDNKLVNHLKDADFFNVKKFPFSAISITRVTPVNGGNKKVTANLTIKGITHSVTFPIKIEVMDGTVKANAKLVIDRTKWDVRYKSAKFYDNLANQTMSDSIEFHIKIIAKNRIN</sequence>
<dbReference type="AlphaFoldDB" id="A0A4U0NHT2"/>
<protein>
    <submittedName>
        <fullName evidence="2">YceI family protein</fullName>
    </submittedName>
</protein>
<feature type="domain" description="Lipid/polyisoprenoid-binding YceI-like" evidence="1">
    <location>
        <begin position="47"/>
        <end position="216"/>
    </location>
</feature>
<dbReference type="SUPFAM" id="SSF101874">
    <property type="entry name" value="YceI-like"/>
    <property type="match status" value="1"/>
</dbReference>